<dbReference type="InterPro" id="IPR047984">
    <property type="entry name" value="XylE-like"/>
</dbReference>
<dbReference type="RefSeq" id="WP_114045831.1">
    <property type="nucleotide sequence ID" value="NZ_CP025198.1"/>
</dbReference>
<dbReference type="SUPFAM" id="SSF103473">
    <property type="entry name" value="MFS general substrate transporter"/>
    <property type="match status" value="1"/>
</dbReference>
<evidence type="ECO:0000313" key="11">
    <source>
        <dbReference type="EMBL" id="AXE40064.1"/>
    </source>
</evidence>
<keyword evidence="4" id="KW-1003">Cell membrane</keyword>
<feature type="transmembrane region" description="Helical" evidence="9">
    <location>
        <begin position="182"/>
        <end position="205"/>
    </location>
</feature>
<dbReference type="InterPro" id="IPR020846">
    <property type="entry name" value="MFS_dom"/>
</dbReference>
<organism evidence="11 12">
    <name type="scientific">Acidipropionibacterium virtanenii</name>
    <dbReference type="NCBI Taxonomy" id="2057246"/>
    <lineage>
        <taxon>Bacteria</taxon>
        <taxon>Bacillati</taxon>
        <taxon>Actinomycetota</taxon>
        <taxon>Actinomycetes</taxon>
        <taxon>Propionibacteriales</taxon>
        <taxon>Propionibacteriaceae</taxon>
        <taxon>Acidipropionibacterium</taxon>
    </lineage>
</organism>
<feature type="transmembrane region" description="Helical" evidence="9">
    <location>
        <begin position="360"/>
        <end position="385"/>
    </location>
</feature>
<dbReference type="InterPro" id="IPR036259">
    <property type="entry name" value="MFS_trans_sf"/>
</dbReference>
<dbReference type="KEGG" id="acij:JS278_02930"/>
<dbReference type="Proteomes" id="UP000251995">
    <property type="component" value="Chromosome"/>
</dbReference>
<dbReference type="PROSITE" id="PS00216">
    <property type="entry name" value="SUGAR_TRANSPORT_1"/>
    <property type="match status" value="1"/>
</dbReference>
<protein>
    <submittedName>
        <fullName evidence="11">Major myo-inositol transporter IolT</fullName>
    </submittedName>
</protein>
<feature type="transmembrane region" description="Helical" evidence="9">
    <location>
        <begin position="335"/>
        <end position="354"/>
    </location>
</feature>
<dbReference type="GO" id="GO:0005886">
    <property type="term" value="C:plasma membrane"/>
    <property type="evidence" value="ECO:0007669"/>
    <property type="project" value="UniProtKB-SubCell"/>
</dbReference>
<dbReference type="NCBIfam" id="TIGR00879">
    <property type="entry name" value="SP"/>
    <property type="match status" value="1"/>
</dbReference>
<evidence type="ECO:0000256" key="5">
    <source>
        <dbReference type="ARBA" id="ARBA00022692"/>
    </source>
</evidence>
<evidence type="ECO:0000256" key="3">
    <source>
        <dbReference type="ARBA" id="ARBA00022448"/>
    </source>
</evidence>
<proteinExistence type="inferred from homology"/>
<evidence type="ECO:0000256" key="4">
    <source>
        <dbReference type="ARBA" id="ARBA00022475"/>
    </source>
</evidence>
<feature type="transmembrane region" description="Helical" evidence="9">
    <location>
        <begin position="397"/>
        <end position="418"/>
    </location>
</feature>
<accession>A0A344UXR6</accession>
<feature type="transmembrane region" description="Helical" evidence="9">
    <location>
        <begin position="118"/>
        <end position="145"/>
    </location>
</feature>
<gene>
    <name evidence="11" type="primary">iolT_4</name>
    <name evidence="11" type="ORF">JS278_02930</name>
</gene>
<dbReference type="InterPro" id="IPR005829">
    <property type="entry name" value="Sugar_transporter_CS"/>
</dbReference>
<evidence type="ECO:0000256" key="6">
    <source>
        <dbReference type="ARBA" id="ARBA00022989"/>
    </source>
</evidence>
<dbReference type="AlphaFoldDB" id="A0A344UXR6"/>
<keyword evidence="5 9" id="KW-0812">Transmembrane</keyword>
<dbReference type="CDD" id="cd17359">
    <property type="entry name" value="MFS_XylE_like"/>
    <property type="match status" value="1"/>
</dbReference>
<dbReference type="Gene3D" id="1.20.1250.20">
    <property type="entry name" value="MFS general substrate transporter like domains"/>
    <property type="match status" value="1"/>
</dbReference>
<feature type="transmembrane region" description="Helical" evidence="9">
    <location>
        <begin position="300"/>
        <end position="323"/>
    </location>
</feature>
<feature type="transmembrane region" description="Helical" evidence="9">
    <location>
        <begin position="424"/>
        <end position="442"/>
    </location>
</feature>
<dbReference type="EMBL" id="CP025198">
    <property type="protein sequence ID" value="AXE40064.1"/>
    <property type="molecule type" value="Genomic_DNA"/>
</dbReference>
<dbReference type="PRINTS" id="PR00171">
    <property type="entry name" value="SUGRTRNSPORT"/>
</dbReference>
<feature type="transmembrane region" description="Helical" evidence="9">
    <location>
        <begin position="265"/>
        <end position="288"/>
    </location>
</feature>
<comment type="subcellular location">
    <subcellularLocation>
        <location evidence="1">Cell membrane</location>
        <topology evidence="1">Multi-pass membrane protein</topology>
    </subcellularLocation>
</comment>
<evidence type="ECO:0000259" key="10">
    <source>
        <dbReference type="PROSITE" id="PS50850"/>
    </source>
</evidence>
<sequence>MSETPPGTPEHRTKVRRRLNVATLVVTFGALAFGYDTGVISGALPFMKLPTEQGGLALTPLTEGLVTASLLLGAAFGSVGGGRLSDMYGRRHNIKWLAIVFLIGALGTALAPNLPVMIAFRVVLGFAVGGASATVPMFIGELAPANRRGPLVSRNELMIVTGQLIAYTTNAMLGVWGDPSHAWRWMLGLATIPAVALWIGTFFVPESPRWLVTKRRNGEALDVLKQLREEDPTKELAEIDQLVTETAASQAHSRQHLGTPWIKRITLIGIGFGIVIQLTGVNAIMYFAPTVLMSTGLGTSAALVATIANGIVSVLAVAIGLGIIGRANRRTMLKIGMVGIICSQVLLAFAFMLPEATWRSYVILAMMLVYLCFMQMFCSIVFWLMMSEIFPLRVRGLAMGIAIFCQWISNGLVTFFFPILLDRIGGHTFFIFAVINVIALIFEQKCLPETRGKTLERLEEELAAGGDGKQPAQAAA</sequence>
<dbReference type="InterPro" id="IPR003663">
    <property type="entry name" value="Sugar/inositol_transpt"/>
</dbReference>
<feature type="transmembrane region" description="Helical" evidence="9">
    <location>
        <begin position="157"/>
        <end position="176"/>
    </location>
</feature>
<evidence type="ECO:0000256" key="2">
    <source>
        <dbReference type="ARBA" id="ARBA00010992"/>
    </source>
</evidence>
<feature type="transmembrane region" description="Helical" evidence="9">
    <location>
        <begin position="21"/>
        <end position="44"/>
    </location>
</feature>
<dbReference type="PROSITE" id="PS00217">
    <property type="entry name" value="SUGAR_TRANSPORT_2"/>
    <property type="match status" value="1"/>
</dbReference>
<evidence type="ECO:0000313" key="12">
    <source>
        <dbReference type="Proteomes" id="UP000251995"/>
    </source>
</evidence>
<keyword evidence="7 9" id="KW-0472">Membrane</keyword>
<keyword evidence="12" id="KW-1185">Reference proteome</keyword>
<evidence type="ECO:0000256" key="9">
    <source>
        <dbReference type="SAM" id="Phobius"/>
    </source>
</evidence>
<reference evidence="11 12" key="1">
    <citation type="submission" date="2017-12" db="EMBL/GenBank/DDBJ databases">
        <title>The whole genome sequence of the Acidipropionibacterium virtanenii sp. nov. type strain JS278.</title>
        <authorList>
            <person name="Laine P."/>
            <person name="Deptula P."/>
            <person name="Varmanen P."/>
            <person name="Auvinen P."/>
        </authorList>
    </citation>
    <scope>NUCLEOTIDE SEQUENCE [LARGE SCALE GENOMIC DNA]</scope>
    <source>
        <strain evidence="11 12">JS278</strain>
    </source>
</reference>
<feature type="transmembrane region" description="Helical" evidence="9">
    <location>
        <begin position="64"/>
        <end position="82"/>
    </location>
</feature>
<keyword evidence="6 9" id="KW-1133">Transmembrane helix</keyword>
<dbReference type="PROSITE" id="PS50850">
    <property type="entry name" value="MFS"/>
    <property type="match status" value="1"/>
</dbReference>
<comment type="similarity">
    <text evidence="2 8">Belongs to the major facilitator superfamily. Sugar transporter (TC 2.A.1.1) family.</text>
</comment>
<feature type="domain" description="Major facilitator superfamily (MFS) profile" evidence="10">
    <location>
        <begin position="22"/>
        <end position="451"/>
    </location>
</feature>
<evidence type="ECO:0000256" key="7">
    <source>
        <dbReference type="ARBA" id="ARBA00023136"/>
    </source>
</evidence>
<dbReference type="OrthoDB" id="4008739at2"/>
<dbReference type="GO" id="GO:0022857">
    <property type="term" value="F:transmembrane transporter activity"/>
    <property type="evidence" value="ECO:0007669"/>
    <property type="project" value="InterPro"/>
</dbReference>
<keyword evidence="3 8" id="KW-0813">Transport</keyword>
<evidence type="ECO:0000256" key="1">
    <source>
        <dbReference type="ARBA" id="ARBA00004651"/>
    </source>
</evidence>
<dbReference type="PANTHER" id="PTHR48020:SF12">
    <property type="entry name" value="PROTON MYO-INOSITOL COTRANSPORTER"/>
    <property type="match status" value="1"/>
</dbReference>
<evidence type="ECO:0000256" key="8">
    <source>
        <dbReference type="RuleBase" id="RU003346"/>
    </source>
</evidence>
<name>A0A344UXR6_9ACTN</name>
<dbReference type="InterPro" id="IPR050814">
    <property type="entry name" value="Myo-inositol_Transporter"/>
</dbReference>
<dbReference type="Pfam" id="PF00083">
    <property type="entry name" value="Sugar_tr"/>
    <property type="match status" value="1"/>
</dbReference>
<dbReference type="InterPro" id="IPR005828">
    <property type="entry name" value="MFS_sugar_transport-like"/>
</dbReference>
<feature type="transmembrane region" description="Helical" evidence="9">
    <location>
        <begin position="94"/>
        <end position="112"/>
    </location>
</feature>
<dbReference type="PANTHER" id="PTHR48020">
    <property type="entry name" value="PROTON MYO-INOSITOL COTRANSPORTER"/>
    <property type="match status" value="1"/>
</dbReference>